<feature type="region of interest" description="Disordered" evidence="1">
    <location>
        <begin position="1"/>
        <end position="35"/>
    </location>
</feature>
<name>B6WXV9_9BACT</name>
<evidence type="ECO:0000256" key="1">
    <source>
        <dbReference type="SAM" id="MobiDB-lite"/>
    </source>
</evidence>
<proteinExistence type="predicted"/>
<gene>
    <name evidence="2" type="ORF">DESPIG_02939</name>
</gene>
<dbReference type="AlphaFoldDB" id="B6WXV9"/>
<evidence type="ECO:0000313" key="2">
    <source>
        <dbReference type="EMBL" id="EEB32197.1"/>
    </source>
</evidence>
<feature type="compositionally biased region" description="Polar residues" evidence="1">
    <location>
        <begin position="1"/>
        <end position="20"/>
    </location>
</feature>
<dbReference type="Proteomes" id="UP000003676">
    <property type="component" value="Unassembled WGS sequence"/>
</dbReference>
<reference evidence="2 3" key="1">
    <citation type="submission" date="2008-10" db="EMBL/GenBank/DDBJ databases">
        <title>Draft genome sequence of Desulvovibrio piger (ATCC 29098).</title>
        <authorList>
            <person name="Sudarsanam P."/>
            <person name="Ley R."/>
            <person name="Guruge J."/>
            <person name="Turnbaugh P.J."/>
            <person name="Mahowald M."/>
            <person name="Liep D."/>
            <person name="Gordon J."/>
        </authorList>
    </citation>
    <scope>NUCLEOTIDE SEQUENCE [LARGE SCALE GENOMIC DNA]</scope>
    <source>
        <strain evidence="2 3">ATCC 29098</strain>
    </source>
</reference>
<comment type="caution">
    <text evidence="2">The sequence shown here is derived from an EMBL/GenBank/DDBJ whole genome shotgun (WGS) entry which is preliminary data.</text>
</comment>
<organism evidence="2 3">
    <name type="scientific">Desulfovibrio piger ATCC 29098</name>
    <dbReference type="NCBI Taxonomy" id="411464"/>
    <lineage>
        <taxon>Bacteria</taxon>
        <taxon>Pseudomonadati</taxon>
        <taxon>Thermodesulfobacteriota</taxon>
        <taxon>Desulfovibrionia</taxon>
        <taxon>Desulfovibrionales</taxon>
        <taxon>Desulfovibrionaceae</taxon>
        <taxon>Desulfovibrio</taxon>
    </lineage>
</organism>
<sequence length="98" mass="10725">MKKNANTALLPSSLPDNSACSPPERPLKTGAKNRKNQEITDFFRQSALTSPAKHVSVFSIAAGLQAVLGITCGVSVTFERVFFHVQVHLCWEPPLGRY</sequence>
<protein>
    <submittedName>
        <fullName evidence="2">Uncharacterized protein</fullName>
    </submittedName>
</protein>
<evidence type="ECO:0000313" key="3">
    <source>
        <dbReference type="Proteomes" id="UP000003676"/>
    </source>
</evidence>
<accession>B6WXV9</accession>
<dbReference type="EMBL" id="ABXU01000084">
    <property type="protein sequence ID" value="EEB32197.1"/>
    <property type="molecule type" value="Genomic_DNA"/>
</dbReference>
<reference evidence="2 3" key="2">
    <citation type="submission" date="2008-10" db="EMBL/GenBank/DDBJ databases">
        <authorList>
            <person name="Fulton L."/>
            <person name="Clifton S."/>
            <person name="Fulton B."/>
            <person name="Xu J."/>
            <person name="Minx P."/>
            <person name="Pepin K.H."/>
            <person name="Johnson M."/>
            <person name="Bhonagiri V."/>
            <person name="Nash W.E."/>
            <person name="Mardis E.R."/>
            <person name="Wilson R.K."/>
        </authorList>
    </citation>
    <scope>NUCLEOTIDE SEQUENCE [LARGE SCALE GENOMIC DNA]</scope>
    <source>
        <strain evidence="2 3">ATCC 29098</strain>
    </source>
</reference>
<dbReference type="HOGENOM" id="CLU_2329201_0_0_7"/>